<dbReference type="AlphaFoldDB" id="X1IW65"/>
<keyword evidence="1" id="KW-0812">Transmembrane</keyword>
<evidence type="ECO:0000313" key="3">
    <source>
        <dbReference type="EMBL" id="GAH73465.1"/>
    </source>
</evidence>
<feature type="transmembrane region" description="Helical" evidence="1">
    <location>
        <begin position="66"/>
        <end position="84"/>
    </location>
</feature>
<sequence>MKGRVCIIRHDYYAGDPDVRRDAEALRDAGYQVDIICLKLENEEKFELVNGINVYRIPLKHRRAGILRYIVEYSFLFLLSFVKLNLLCLKKKYDVIEVDTMPDFLVFITLIPKLLGSKVVLYFFEDMPELMANKFCLGSHNLIVKFLALVEKLSASYADHVIVCHELSRQKLFDKRKVKTPITVILNVPDEGMFSFSVTNASRTYPNDGPFTIIHHGTITENYGIQIIIEAVSFLRNEI</sequence>
<keyword evidence="1" id="KW-1133">Transmembrane helix</keyword>
<dbReference type="SUPFAM" id="SSF53756">
    <property type="entry name" value="UDP-Glycosyltransferase/glycogen phosphorylase"/>
    <property type="match status" value="1"/>
</dbReference>
<name>X1IW65_9ZZZZ</name>
<keyword evidence="1" id="KW-0472">Membrane</keyword>
<organism evidence="3">
    <name type="scientific">marine sediment metagenome</name>
    <dbReference type="NCBI Taxonomy" id="412755"/>
    <lineage>
        <taxon>unclassified sequences</taxon>
        <taxon>metagenomes</taxon>
        <taxon>ecological metagenomes</taxon>
    </lineage>
</organism>
<dbReference type="EMBL" id="BARU01033965">
    <property type="protein sequence ID" value="GAH73465.1"/>
    <property type="molecule type" value="Genomic_DNA"/>
</dbReference>
<gene>
    <name evidence="3" type="ORF">S03H2_53367</name>
</gene>
<dbReference type="InterPro" id="IPR028098">
    <property type="entry name" value="Glyco_trans_4-like_N"/>
</dbReference>
<proteinExistence type="predicted"/>
<protein>
    <recommendedName>
        <fullName evidence="2">Glycosyltransferase subfamily 4-like N-terminal domain-containing protein</fullName>
    </recommendedName>
</protein>
<comment type="caution">
    <text evidence="3">The sequence shown here is derived from an EMBL/GenBank/DDBJ whole genome shotgun (WGS) entry which is preliminary data.</text>
</comment>
<dbReference type="Pfam" id="PF13579">
    <property type="entry name" value="Glyco_trans_4_4"/>
    <property type="match status" value="1"/>
</dbReference>
<feature type="non-terminal residue" evidence="3">
    <location>
        <position position="239"/>
    </location>
</feature>
<dbReference type="Gene3D" id="3.40.50.2000">
    <property type="entry name" value="Glycogen Phosphorylase B"/>
    <property type="match status" value="1"/>
</dbReference>
<evidence type="ECO:0000259" key="2">
    <source>
        <dbReference type="Pfam" id="PF13579"/>
    </source>
</evidence>
<accession>X1IW65</accession>
<feature type="transmembrane region" description="Helical" evidence="1">
    <location>
        <begin position="104"/>
        <end position="124"/>
    </location>
</feature>
<reference evidence="3" key="1">
    <citation type="journal article" date="2014" name="Front. Microbiol.">
        <title>High frequency of phylogenetically diverse reductive dehalogenase-homologous genes in deep subseafloor sedimentary metagenomes.</title>
        <authorList>
            <person name="Kawai M."/>
            <person name="Futagami T."/>
            <person name="Toyoda A."/>
            <person name="Takaki Y."/>
            <person name="Nishi S."/>
            <person name="Hori S."/>
            <person name="Arai W."/>
            <person name="Tsubouchi T."/>
            <person name="Morono Y."/>
            <person name="Uchiyama I."/>
            <person name="Ito T."/>
            <person name="Fujiyama A."/>
            <person name="Inagaki F."/>
            <person name="Takami H."/>
        </authorList>
    </citation>
    <scope>NUCLEOTIDE SEQUENCE</scope>
    <source>
        <strain evidence="3">Expedition CK06-06</strain>
    </source>
</reference>
<evidence type="ECO:0000256" key="1">
    <source>
        <dbReference type="SAM" id="Phobius"/>
    </source>
</evidence>
<feature type="domain" description="Glycosyltransferase subfamily 4-like N-terminal" evidence="2">
    <location>
        <begin position="19"/>
        <end position="186"/>
    </location>
</feature>